<sequence>MKVFSMLVLPALALGAATPKATDETQVHSLDLGCLGAAPNILDCVGKITQVDPLGATDCITKFVTGIIGCVPGLSSLSDIPGFPSLPPGADNASQPAGTPATPAIPSLPAIPGLV</sequence>
<gene>
    <name evidence="3" type="ORF">FPRO_03767</name>
</gene>
<dbReference type="AlphaFoldDB" id="A0A1L7V517"/>
<evidence type="ECO:0000313" key="4">
    <source>
        <dbReference type="Proteomes" id="UP000183971"/>
    </source>
</evidence>
<dbReference type="VEuPathDB" id="FungiDB:FPRO_03767"/>
<evidence type="ECO:0000256" key="2">
    <source>
        <dbReference type="SAM" id="SignalP"/>
    </source>
</evidence>
<feature type="signal peptide" evidence="2">
    <location>
        <begin position="1"/>
        <end position="15"/>
    </location>
</feature>
<dbReference type="RefSeq" id="XP_031076566.1">
    <property type="nucleotide sequence ID" value="XM_031225985.1"/>
</dbReference>
<keyword evidence="4" id="KW-1185">Reference proteome</keyword>
<reference evidence="4" key="1">
    <citation type="journal article" date="2016" name="Genome Biol. Evol.">
        <title>Comparative 'omics' of the Fusarium fujikuroi species complex highlights differences in genetic potential and metabolite synthesis.</title>
        <authorList>
            <person name="Niehaus E.-M."/>
            <person name="Muensterkoetter M."/>
            <person name="Proctor R.H."/>
            <person name="Brown D.W."/>
            <person name="Sharon A."/>
            <person name="Idan Y."/>
            <person name="Oren-Young L."/>
            <person name="Sieber C.M."/>
            <person name="Novak O."/>
            <person name="Pencik A."/>
            <person name="Tarkowska D."/>
            <person name="Hromadova K."/>
            <person name="Freeman S."/>
            <person name="Maymon M."/>
            <person name="Elazar M."/>
            <person name="Youssef S.A."/>
            <person name="El-Shabrawy E.S.M."/>
            <person name="Shalaby A.B.A."/>
            <person name="Houterman P."/>
            <person name="Brock N.L."/>
            <person name="Burkhardt I."/>
            <person name="Tsavkelova E.A."/>
            <person name="Dickschat J.S."/>
            <person name="Galuszka P."/>
            <person name="Gueldener U."/>
            <person name="Tudzynski B."/>
        </authorList>
    </citation>
    <scope>NUCLEOTIDE SEQUENCE [LARGE SCALE GENOMIC DNA]</scope>
    <source>
        <strain evidence="4">ET1</strain>
    </source>
</reference>
<evidence type="ECO:0000313" key="3">
    <source>
        <dbReference type="EMBL" id="CZR35973.1"/>
    </source>
</evidence>
<dbReference type="GeneID" id="42048652"/>
<proteinExistence type="predicted"/>
<feature type="region of interest" description="Disordered" evidence="1">
    <location>
        <begin position="85"/>
        <end position="115"/>
    </location>
</feature>
<organism evidence="3 4">
    <name type="scientific">Fusarium proliferatum (strain ET1)</name>
    <name type="common">Orchid endophyte fungus</name>
    <dbReference type="NCBI Taxonomy" id="1227346"/>
    <lineage>
        <taxon>Eukaryota</taxon>
        <taxon>Fungi</taxon>
        <taxon>Dikarya</taxon>
        <taxon>Ascomycota</taxon>
        <taxon>Pezizomycotina</taxon>
        <taxon>Sordariomycetes</taxon>
        <taxon>Hypocreomycetidae</taxon>
        <taxon>Hypocreales</taxon>
        <taxon>Nectriaceae</taxon>
        <taxon>Fusarium</taxon>
        <taxon>Fusarium fujikuroi species complex</taxon>
    </lineage>
</organism>
<protein>
    <submittedName>
        <fullName evidence="3">Uncharacterized protein</fullName>
    </submittedName>
</protein>
<feature type="chain" id="PRO_5012860447" evidence="2">
    <location>
        <begin position="16"/>
        <end position="115"/>
    </location>
</feature>
<dbReference type="Proteomes" id="UP000183971">
    <property type="component" value="Unassembled WGS sequence"/>
</dbReference>
<dbReference type="EMBL" id="FJOF01000002">
    <property type="protein sequence ID" value="CZR35973.1"/>
    <property type="molecule type" value="Genomic_DNA"/>
</dbReference>
<evidence type="ECO:0000256" key="1">
    <source>
        <dbReference type="SAM" id="MobiDB-lite"/>
    </source>
</evidence>
<accession>A0A1L7V517</accession>
<name>A0A1L7V517_FUSPR</name>
<comment type="caution">
    <text evidence="3">The sequence shown here is derived from an EMBL/GenBank/DDBJ whole genome shotgun (WGS) entry which is preliminary data.</text>
</comment>
<keyword evidence="2" id="KW-0732">Signal</keyword>